<dbReference type="Gene3D" id="2.60.40.10">
    <property type="entry name" value="Immunoglobulins"/>
    <property type="match status" value="1"/>
</dbReference>
<dbReference type="Gene3D" id="1.50.10.20">
    <property type="match status" value="1"/>
</dbReference>
<dbReference type="SUPFAM" id="SSF48239">
    <property type="entry name" value="Terpenoid cyclases/Protein prenyltransferases"/>
    <property type="match status" value="1"/>
</dbReference>
<dbReference type="EMBL" id="FQUC01000006">
    <property type="protein sequence ID" value="SHF40046.1"/>
    <property type="molecule type" value="Genomic_DNA"/>
</dbReference>
<dbReference type="Pfam" id="PF00207">
    <property type="entry name" value="A2M"/>
    <property type="match status" value="1"/>
</dbReference>
<dbReference type="RefSeq" id="WP_070808623.1">
    <property type="nucleotide sequence ID" value="NZ_BBXL01000021.1"/>
</dbReference>
<evidence type="ECO:0000256" key="1">
    <source>
        <dbReference type="ARBA" id="ARBA00010556"/>
    </source>
</evidence>
<dbReference type="InterPro" id="IPR013783">
    <property type="entry name" value="Ig-like_fold"/>
</dbReference>
<proteinExistence type="inferred from homology"/>
<evidence type="ECO:0000313" key="3">
    <source>
        <dbReference type="EMBL" id="SHF40046.1"/>
    </source>
</evidence>
<gene>
    <name evidence="3" type="ORF">SAMN05444362_10618</name>
</gene>
<reference evidence="4" key="1">
    <citation type="submission" date="2016-11" db="EMBL/GenBank/DDBJ databases">
        <authorList>
            <person name="Varghese N."/>
            <person name="Submissions S."/>
        </authorList>
    </citation>
    <scope>NUCLEOTIDE SEQUENCE [LARGE SCALE GENOMIC DNA]</scope>
    <source>
        <strain evidence="4">DSM 27370</strain>
    </source>
</reference>
<dbReference type="Pfam" id="PF17973">
    <property type="entry name" value="bMG10"/>
    <property type="match status" value="1"/>
</dbReference>
<evidence type="ECO:0000259" key="2">
    <source>
        <dbReference type="SMART" id="SM01360"/>
    </source>
</evidence>
<dbReference type="OrthoDB" id="9767116at2"/>
<dbReference type="InterPro" id="IPR001599">
    <property type="entry name" value="Macroglobln_a2"/>
</dbReference>
<organism evidence="3 4">
    <name type="scientific">Dysgonomonas macrotermitis</name>
    <dbReference type="NCBI Taxonomy" id="1346286"/>
    <lineage>
        <taxon>Bacteria</taxon>
        <taxon>Pseudomonadati</taxon>
        <taxon>Bacteroidota</taxon>
        <taxon>Bacteroidia</taxon>
        <taxon>Bacteroidales</taxon>
        <taxon>Dysgonomonadaceae</taxon>
        <taxon>Dysgonomonas</taxon>
    </lineage>
</organism>
<comment type="similarity">
    <text evidence="1">Belongs to the protease inhibitor I39 (alpha-2-macroglobulin) family. Bacterial alpha-2-macroglobulin subfamily.</text>
</comment>
<dbReference type="InterPro" id="IPR002890">
    <property type="entry name" value="MG2"/>
</dbReference>
<dbReference type="STRING" id="1346286.SAMN05444362_10618"/>
<dbReference type="SMART" id="SM01360">
    <property type="entry name" value="A2M"/>
    <property type="match status" value="1"/>
</dbReference>
<dbReference type="Pfam" id="PF01835">
    <property type="entry name" value="MG2"/>
    <property type="match status" value="1"/>
</dbReference>
<keyword evidence="4" id="KW-1185">Reference proteome</keyword>
<sequence length="1954" mass="222078">MKRQLFLGLLIFLTIGIFAQTNQPRKEMNRYETRWNEIAGFEKDDLPKSALGVANQILKSATSEQNIPQTIKALIYINKYQVAIDGENNTRIFSDIDSLINVSKKAEEKALLHSMIAELYLNYYDVVRWTINSRTDLSGYVPADMREWTQNIFKEKAVEHLRASLTSEVELVKVQVDSYGDILIEGKDSRRVYPTLFDFLVKRAVDQSKRLNNSYRGNQSTSFTKALSGKNIKIADLALPTSDFVKLDFSGEDELLTLDFYTQALRSFSNRKMNEAVVYTEIDRNSYLMNTVGSYGDKYALPFLLDLEKKNTAYEYDIDVIKALTDQLQRNFKTEEEKNENLKQVYDWCQLGISRYANSDRIGLLKDVLNNIESSYARIEGAAIYHPDTKNKALTIYYRNLKSVTIKVVDKKTKETVKAETIALTPKTTYSEEKQEVTLDLSRLGSYELALSFDKPVSNSNSNNKKYEFGISRLANFNRRLSSNKYEFYVVDRISGAPVSGATINIRKLGAKNEYTVVDQVQTDAKGFATYDLTQVYDPQKGNIYQYTYTVSKGDDVQDKFTNFSYSYEFASAETPEGGQIVNIFTDRSIYRPGQTVYFKAISLIQGADKKYSVNKNKQSKVTLYNVNNQVIAEKNLRSNDFGSISGEFILPQGGLTGQYYIEVDNNSSYFRVEEYKRPTFEITFDKIEKAYAFGDKVTLVGHAENFSGVKLQGAEVSYTVNQIPYMRWWYGSGNEVIENSSVTTKEDGSFEITFTVPKPETTGNRIFGGFIYNYQIEASVTDQNGETQSGVASFVVGDVSLQLYANIPYSLDKASTEKIVVKSTNLNGQDVSVTGKYTIYSLLPNDSIKAEIKKGEFTSESTDIMEVIRTLPSAKYKLTFSAKDDKGREVNGDNTFVLYSYNDTRPPVESNEWLVTRKRIFGPGQNAEVALGISATDITVLYEILNKNKVFERKQIKFSNKVEKFSIPYKAEYGDGVTVSFTYIVNEKPYNLRVDLVKEESVKDLKLKMEVFRDKLRPGQKEEWRISVKDNQGKPALTELLASMYDSSLDKLSSPNVWNFVSETYKGYYTDFMFQRDATFNPEANYIYFDRSKSSTIKSLSFDRLDWFGFNFYNSNNGSIRIRGMSSATPAPAPMMAKNSAVTDALYGTLGSGSVVLAESAVVAYDESSPQQAGGVQPTVQVRSNFNETAFFYPQLRTDENGETIISFTVPESNTSWKFRALAYDKDLNSGTLEALAVSRKELMVTPNIPRFMRQGDKASISTKISNLSEQVISGKVRLEFFDPLTEQIKNVPLTNQYQDFSLEKDASGSVTWTFNVPEDIDMLGCRIIAESGSFSDGEQHAVPVLSNRMLVTESMTMYLNGGQTKDFVFDKLVNNKSNSLTNYRLTLEYTGNPAWYAVQTLPVLSNPTNENAVNWFASYYVNTLGSYIMHQYPKVANMITAWKRQGADKESMISNLMKNEELKTVLLEETPWVLDAKNETEQMERLSLLLDMNNTTNQTQQAISKLKELQMEDGGWSWYKGMQSNRSMTQYILYGFSQLVHLNAVQYGEEERIMQMSAIKYIDKQILDDFTTLKKYDKDWKKLSSISINQLEYVYVRSFYRDIPIDQQTREAERFYTSVAEKSWTDMNLYQRSLLAVLAIRNGNKVLNQKIMKSVREHATISDEMGMFWANNNSKVFMNQSAVTVHTFLMEAFKESGSQASELDLMKQWLLKQKQTQLWESTHATIDAVYALLSTGSDWFTTSSESVIKLNNTVIDSKNNQLGSDYIKESWGASEISSGMGKVNISKAGNGPAWGAMYWQYYEDLNKINQQAGELNVSKTLFVEESTANGKALKEVNDNNPLKVGDKVIVRLIVKVDRDMEFVQLKDMRASCFEPVETLSGIQWQNATYYYRSTKDASTNFYFDHLAKGAYVFEYPVYVNRVGEYSNGITTVQCMYAPEFVAHTAGFKVIVK</sequence>
<name>A0A1M5BCE2_9BACT</name>
<dbReference type="PANTHER" id="PTHR40094:SF1">
    <property type="entry name" value="UBIQUITIN DOMAIN-CONTAINING PROTEIN"/>
    <property type="match status" value="1"/>
</dbReference>
<evidence type="ECO:0000313" key="4">
    <source>
        <dbReference type="Proteomes" id="UP000184480"/>
    </source>
</evidence>
<dbReference type="InterPro" id="IPR041246">
    <property type="entry name" value="Bact_MG10"/>
</dbReference>
<accession>A0A1M5BCE2</accession>
<dbReference type="Gene3D" id="2.60.40.1930">
    <property type="match status" value="1"/>
</dbReference>
<feature type="domain" description="Alpha-2-macroglobulin" evidence="2">
    <location>
        <begin position="1190"/>
        <end position="1280"/>
    </location>
</feature>
<protein>
    <submittedName>
        <fullName evidence="3">Alpha-2-macroglobulin family N-terminal region</fullName>
    </submittedName>
</protein>
<dbReference type="Proteomes" id="UP000184480">
    <property type="component" value="Unassembled WGS sequence"/>
</dbReference>
<dbReference type="PANTHER" id="PTHR40094">
    <property type="entry name" value="ALPHA-2-MACROGLOBULIN HOMOLOG"/>
    <property type="match status" value="1"/>
</dbReference>
<dbReference type="GO" id="GO:0004866">
    <property type="term" value="F:endopeptidase inhibitor activity"/>
    <property type="evidence" value="ECO:0007669"/>
    <property type="project" value="InterPro"/>
</dbReference>
<dbReference type="InterPro" id="IPR051802">
    <property type="entry name" value="YfhM-like"/>
</dbReference>
<dbReference type="InterPro" id="IPR008930">
    <property type="entry name" value="Terpenoid_cyclase/PrenylTrfase"/>
</dbReference>